<dbReference type="Proteomes" id="UP000320580">
    <property type="component" value="Chromosome"/>
</dbReference>
<dbReference type="KEGG" id="sqz:FQU76_04415"/>
<feature type="transmembrane region" description="Helical" evidence="8">
    <location>
        <begin position="107"/>
        <end position="133"/>
    </location>
</feature>
<dbReference type="InterPro" id="IPR013099">
    <property type="entry name" value="K_chnl_dom"/>
</dbReference>
<proteinExistence type="predicted"/>
<keyword evidence="7 10" id="KW-0407">Ion channel</keyword>
<keyword evidence="5" id="KW-0406">Ion transport</keyword>
<dbReference type="SUPFAM" id="SSF81324">
    <property type="entry name" value="Voltage-gated potassium channels"/>
    <property type="match status" value="1"/>
</dbReference>
<dbReference type="Gene3D" id="1.20.5.110">
    <property type="match status" value="1"/>
</dbReference>
<accession>A0A5B8IPZ6</accession>
<dbReference type="GO" id="GO:0001508">
    <property type="term" value="P:action potential"/>
    <property type="evidence" value="ECO:0007669"/>
    <property type="project" value="TreeGrafter"/>
</dbReference>
<keyword evidence="3 8" id="KW-0812">Transmembrane</keyword>
<evidence type="ECO:0000256" key="3">
    <source>
        <dbReference type="ARBA" id="ARBA00022692"/>
    </source>
</evidence>
<evidence type="ECO:0000313" key="10">
    <source>
        <dbReference type="EMBL" id="QDY80748.1"/>
    </source>
</evidence>
<sequence>MWRWRRRTEVPLFIASTVFLGCYAVRILDDDLPQGWRDALLTVTYTTWAMFVADFAVRWRISGRGLSFVRTHLLDAIVVVLPLLRPLRIVEIYDSVQHRREHARLSLYARVMAYASMTAVLLGFAGALTVYAAERGAPGATIRTFGDSVWWACSTLTTVGYGDVTPVTPKGRSVAVLMMAGGLALLGAVTGSFSSWLIQRFALDEDRRPPGGSPGGLL</sequence>
<evidence type="ECO:0000256" key="2">
    <source>
        <dbReference type="ARBA" id="ARBA00022448"/>
    </source>
</evidence>
<protein>
    <submittedName>
        <fullName evidence="10">Potassium channel family protein</fullName>
    </submittedName>
</protein>
<dbReference type="Gene3D" id="1.10.287.70">
    <property type="match status" value="1"/>
</dbReference>
<feature type="domain" description="Potassium channel" evidence="9">
    <location>
        <begin position="125"/>
        <end position="198"/>
    </location>
</feature>
<dbReference type="PROSITE" id="PS51257">
    <property type="entry name" value="PROKAR_LIPOPROTEIN"/>
    <property type="match status" value="1"/>
</dbReference>
<dbReference type="InterPro" id="IPR028325">
    <property type="entry name" value="VG_K_chnl"/>
</dbReference>
<organism evidence="10 11">
    <name type="scientific">Streptomyces qinzhouensis</name>
    <dbReference type="NCBI Taxonomy" id="2599401"/>
    <lineage>
        <taxon>Bacteria</taxon>
        <taxon>Bacillati</taxon>
        <taxon>Actinomycetota</taxon>
        <taxon>Actinomycetes</taxon>
        <taxon>Kitasatosporales</taxon>
        <taxon>Streptomycetaceae</taxon>
        <taxon>Streptomyces</taxon>
    </lineage>
</organism>
<evidence type="ECO:0000256" key="6">
    <source>
        <dbReference type="ARBA" id="ARBA00023136"/>
    </source>
</evidence>
<dbReference type="GO" id="GO:0005249">
    <property type="term" value="F:voltage-gated potassium channel activity"/>
    <property type="evidence" value="ECO:0007669"/>
    <property type="project" value="InterPro"/>
</dbReference>
<keyword evidence="4 8" id="KW-1133">Transmembrane helix</keyword>
<keyword evidence="2" id="KW-0813">Transport</keyword>
<evidence type="ECO:0000313" key="11">
    <source>
        <dbReference type="Proteomes" id="UP000320580"/>
    </source>
</evidence>
<dbReference type="GO" id="GO:0008076">
    <property type="term" value="C:voltage-gated potassium channel complex"/>
    <property type="evidence" value="ECO:0007669"/>
    <property type="project" value="InterPro"/>
</dbReference>
<dbReference type="EMBL" id="CP042266">
    <property type="protein sequence ID" value="QDY80748.1"/>
    <property type="molecule type" value="Genomic_DNA"/>
</dbReference>
<evidence type="ECO:0000256" key="8">
    <source>
        <dbReference type="SAM" id="Phobius"/>
    </source>
</evidence>
<dbReference type="AlphaFoldDB" id="A0A5B8IPZ6"/>
<dbReference type="PANTHER" id="PTHR11537:SF254">
    <property type="entry name" value="POTASSIUM VOLTAGE-GATED CHANNEL PROTEIN SHAB"/>
    <property type="match status" value="1"/>
</dbReference>
<evidence type="ECO:0000256" key="1">
    <source>
        <dbReference type="ARBA" id="ARBA00004141"/>
    </source>
</evidence>
<reference evidence="10 11" key="1">
    <citation type="submission" date="2019-07" db="EMBL/GenBank/DDBJ databases">
        <authorList>
            <person name="Zhu P."/>
        </authorList>
    </citation>
    <scope>NUCLEOTIDE SEQUENCE [LARGE SCALE GENOMIC DNA]</scope>
    <source>
        <strain evidence="10 11">SSL-25</strain>
    </source>
</reference>
<dbReference type="OrthoDB" id="9799090at2"/>
<evidence type="ECO:0000256" key="7">
    <source>
        <dbReference type="ARBA" id="ARBA00023303"/>
    </source>
</evidence>
<comment type="subcellular location">
    <subcellularLocation>
        <location evidence="1">Membrane</location>
        <topology evidence="1">Multi-pass membrane protein</topology>
    </subcellularLocation>
</comment>
<dbReference type="Pfam" id="PF07885">
    <property type="entry name" value="Ion_trans_2"/>
    <property type="match status" value="1"/>
</dbReference>
<dbReference type="PANTHER" id="PTHR11537">
    <property type="entry name" value="VOLTAGE-GATED POTASSIUM CHANNEL"/>
    <property type="match status" value="1"/>
</dbReference>
<evidence type="ECO:0000259" key="9">
    <source>
        <dbReference type="Pfam" id="PF07885"/>
    </source>
</evidence>
<feature type="transmembrane region" description="Helical" evidence="8">
    <location>
        <begin position="40"/>
        <end position="57"/>
    </location>
</feature>
<feature type="transmembrane region" description="Helical" evidence="8">
    <location>
        <begin position="174"/>
        <end position="198"/>
    </location>
</feature>
<keyword evidence="11" id="KW-1185">Reference proteome</keyword>
<keyword evidence="6 8" id="KW-0472">Membrane</keyword>
<evidence type="ECO:0000256" key="4">
    <source>
        <dbReference type="ARBA" id="ARBA00022989"/>
    </source>
</evidence>
<gene>
    <name evidence="10" type="ORF">FQU76_04415</name>
</gene>
<evidence type="ECO:0000256" key="5">
    <source>
        <dbReference type="ARBA" id="ARBA00023065"/>
    </source>
</evidence>
<name>A0A5B8IPZ6_9ACTN</name>